<reference evidence="3" key="1">
    <citation type="submission" date="2021-01" db="EMBL/GenBank/DDBJ databases">
        <authorList>
            <person name="Corre E."/>
            <person name="Pelletier E."/>
            <person name="Niang G."/>
            <person name="Scheremetjew M."/>
            <person name="Finn R."/>
            <person name="Kale V."/>
            <person name="Holt S."/>
            <person name="Cochrane G."/>
            <person name="Meng A."/>
            <person name="Brown T."/>
            <person name="Cohen L."/>
        </authorList>
    </citation>
    <scope>NUCLEOTIDE SEQUENCE</scope>
    <source>
        <strain evidence="3">Clade-D-RCC2593</strain>
    </source>
</reference>
<evidence type="ECO:0000313" key="3">
    <source>
        <dbReference type="EMBL" id="CAD8319284.1"/>
    </source>
</evidence>
<dbReference type="PANTHER" id="PTHR43207">
    <property type="entry name" value="AROGENATE DEHYDROGENASE-RELATED"/>
    <property type="match status" value="1"/>
</dbReference>
<evidence type="ECO:0000256" key="1">
    <source>
        <dbReference type="ARBA" id="ARBA00023002"/>
    </source>
</evidence>
<sequence length="347" mass="39377">MIAPLNRALSFESSYLGNVDPIRRRRFQVNAGKRRNTAHGTLKVIAIDAAQPFDSEAREDVKAQRQKVLKIGIVGFGNFGQFLSKRFLESGHSVIATSRTDYSTHASAIGVSFFADADDFCEEHPDIVIFCTSILSLEATMRCFPFQRLKRNTLFCDVLSVKQFPKQLFLQLLPSNFDILCLHPMFGPDSGKNSWQDLPLVYDKVRVGNEKCRSERCNRLLSFFELQGCRMVEMSCEEHDRQAASSQFITHTVGRMLGTMELSETTISTKGFDSLMSLVDNTYHDSFDLYYGLFMYNKNASAELARLELAFNQVKGELFGRLHDVIRSELFTENSGAHSINENPEKR</sequence>
<dbReference type="InterPro" id="IPR045011">
    <property type="entry name" value="TYRAAT1/2"/>
</dbReference>
<dbReference type="InterPro" id="IPR036291">
    <property type="entry name" value="NAD(P)-bd_dom_sf"/>
</dbReference>
<dbReference type="PIRSF" id="PIRSF036577">
    <property type="entry name" value="PDH_ADH_plant"/>
    <property type="match status" value="1"/>
</dbReference>
<keyword evidence="1" id="KW-0560">Oxidoreductase</keyword>
<dbReference type="GO" id="GO:0008977">
    <property type="term" value="F:prephenate dehydrogenase (NAD+) activity"/>
    <property type="evidence" value="ECO:0007669"/>
    <property type="project" value="InterPro"/>
</dbReference>
<gene>
    <name evidence="3" type="ORF">OMED0937_LOCUS304</name>
</gene>
<dbReference type="SUPFAM" id="SSF48179">
    <property type="entry name" value="6-phosphogluconate dehydrogenase C-terminal domain-like"/>
    <property type="match status" value="1"/>
</dbReference>
<dbReference type="EMBL" id="HBEE01000371">
    <property type="protein sequence ID" value="CAD8319284.1"/>
    <property type="molecule type" value="Transcribed_RNA"/>
</dbReference>
<dbReference type="GO" id="GO:0033730">
    <property type="term" value="F:arogenate dehydrogenase (NADP+) activity"/>
    <property type="evidence" value="ECO:0007669"/>
    <property type="project" value="InterPro"/>
</dbReference>
<dbReference type="Gene3D" id="3.40.50.720">
    <property type="entry name" value="NAD(P)-binding Rossmann-like Domain"/>
    <property type="match status" value="1"/>
</dbReference>
<dbReference type="InterPro" id="IPR003099">
    <property type="entry name" value="Prephen_DH"/>
</dbReference>
<feature type="domain" description="Prephenate/arogenate dehydrogenase" evidence="2">
    <location>
        <begin position="69"/>
        <end position="347"/>
    </location>
</feature>
<evidence type="ECO:0000259" key="2">
    <source>
        <dbReference type="PROSITE" id="PS51176"/>
    </source>
</evidence>
<dbReference type="PANTHER" id="PTHR43207:SF4">
    <property type="entry name" value="AROGENATE DEHYDROGENASE 2, CHLOROPLASTIC"/>
    <property type="match status" value="1"/>
</dbReference>
<dbReference type="InterPro" id="IPR059064">
    <property type="entry name" value="TYRAAT2_C"/>
</dbReference>
<dbReference type="AlphaFoldDB" id="A0A6T5YNP8"/>
<proteinExistence type="predicted"/>
<dbReference type="SUPFAM" id="SSF51735">
    <property type="entry name" value="NAD(P)-binding Rossmann-fold domains"/>
    <property type="match status" value="1"/>
</dbReference>
<dbReference type="InterPro" id="IPR012070">
    <property type="entry name" value="Arogenate_DH_2"/>
</dbReference>
<dbReference type="GO" id="GO:0006571">
    <property type="term" value="P:tyrosine biosynthetic process"/>
    <property type="evidence" value="ECO:0007669"/>
    <property type="project" value="InterPro"/>
</dbReference>
<dbReference type="PROSITE" id="PS51176">
    <property type="entry name" value="PDH_ADH"/>
    <property type="match status" value="1"/>
</dbReference>
<name>A0A6T5YNP8_9CHLO</name>
<dbReference type="GO" id="GO:0004665">
    <property type="term" value="F:prephenate dehydrogenase (NADP+) activity"/>
    <property type="evidence" value="ECO:0007669"/>
    <property type="project" value="InterPro"/>
</dbReference>
<organism evidence="3">
    <name type="scientific">Ostreococcus mediterraneus</name>
    <dbReference type="NCBI Taxonomy" id="1486918"/>
    <lineage>
        <taxon>Eukaryota</taxon>
        <taxon>Viridiplantae</taxon>
        <taxon>Chlorophyta</taxon>
        <taxon>Mamiellophyceae</taxon>
        <taxon>Mamiellales</taxon>
        <taxon>Bathycoccaceae</taxon>
        <taxon>Ostreococcus</taxon>
    </lineage>
</organism>
<dbReference type="InterPro" id="IPR028939">
    <property type="entry name" value="P5C_Rdtase_cat_N"/>
</dbReference>
<accession>A0A6T5YNP8</accession>
<dbReference type="InterPro" id="IPR008927">
    <property type="entry name" value="6-PGluconate_DH-like_C_sf"/>
</dbReference>
<dbReference type="Pfam" id="PF03807">
    <property type="entry name" value="F420_oxidored"/>
    <property type="match status" value="1"/>
</dbReference>
<dbReference type="Pfam" id="PF26213">
    <property type="entry name" value="TYRAAT1_C"/>
    <property type="match status" value="1"/>
</dbReference>
<protein>
    <recommendedName>
        <fullName evidence="2">Prephenate/arogenate dehydrogenase domain-containing protein</fullName>
    </recommendedName>
</protein>